<keyword evidence="1" id="KW-1133">Transmembrane helix</keyword>
<keyword evidence="1" id="KW-0812">Transmembrane</keyword>
<gene>
    <name evidence="2" type="ORF">KGQ19_34320</name>
</gene>
<sequence>MIAPAVSLSITLFLIPVALFIYGISGIALDACDSKADCPKAYAAMGHTGWLIAISAILAIVQWLPAAFLPRAGRLVLAAAPPLIAVAAMVNALGTPAGR</sequence>
<reference evidence="2 3" key="1">
    <citation type="submission" date="2020-02" db="EMBL/GenBank/DDBJ databases">
        <title>Acidophilic actinobacteria isolated from forest soil.</title>
        <authorList>
            <person name="Golinska P."/>
        </authorList>
    </citation>
    <scope>NUCLEOTIDE SEQUENCE [LARGE SCALE GENOMIC DNA]</scope>
    <source>
        <strain evidence="2 3">NL8</strain>
    </source>
</reference>
<evidence type="ECO:0000313" key="3">
    <source>
        <dbReference type="Proteomes" id="UP000730482"/>
    </source>
</evidence>
<dbReference type="EMBL" id="JAAFYZ010000163">
    <property type="protein sequence ID" value="MBS2551952.1"/>
    <property type="molecule type" value="Genomic_DNA"/>
</dbReference>
<comment type="caution">
    <text evidence="2">The sequence shown here is derived from an EMBL/GenBank/DDBJ whole genome shotgun (WGS) entry which is preliminary data.</text>
</comment>
<organism evidence="2 3">
    <name type="scientific">Catenulispora pinistramenti</name>
    <dbReference type="NCBI Taxonomy" id="2705254"/>
    <lineage>
        <taxon>Bacteria</taxon>
        <taxon>Bacillati</taxon>
        <taxon>Actinomycetota</taxon>
        <taxon>Actinomycetes</taxon>
        <taxon>Catenulisporales</taxon>
        <taxon>Catenulisporaceae</taxon>
        <taxon>Catenulispora</taxon>
    </lineage>
</organism>
<dbReference type="Proteomes" id="UP000730482">
    <property type="component" value="Unassembled WGS sequence"/>
</dbReference>
<feature type="transmembrane region" description="Helical" evidence="1">
    <location>
        <begin position="6"/>
        <end position="29"/>
    </location>
</feature>
<evidence type="ECO:0008006" key="4">
    <source>
        <dbReference type="Google" id="ProtNLM"/>
    </source>
</evidence>
<evidence type="ECO:0000313" key="2">
    <source>
        <dbReference type="EMBL" id="MBS2551952.1"/>
    </source>
</evidence>
<keyword evidence="1" id="KW-0472">Membrane</keyword>
<protein>
    <recommendedName>
        <fullName evidence="4">Integral membrane protein</fullName>
    </recommendedName>
</protein>
<proteinExistence type="predicted"/>
<keyword evidence="3" id="KW-1185">Reference proteome</keyword>
<dbReference type="RefSeq" id="WP_212242472.1">
    <property type="nucleotide sequence ID" value="NZ_JACEGJ010000164.1"/>
</dbReference>
<feature type="transmembrane region" description="Helical" evidence="1">
    <location>
        <begin position="41"/>
        <end position="63"/>
    </location>
</feature>
<name>A0ABS5L0U4_9ACTN</name>
<feature type="transmembrane region" description="Helical" evidence="1">
    <location>
        <begin position="75"/>
        <end position="94"/>
    </location>
</feature>
<accession>A0ABS5L0U4</accession>
<evidence type="ECO:0000256" key="1">
    <source>
        <dbReference type="SAM" id="Phobius"/>
    </source>
</evidence>